<evidence type="ECO:0008006" key="3">
    <source>
        <dbReference type="Google" id="ProtNLM"/>
    </source>
</evidence>
<evidence type="ECO:0000313" key="2">
    <source>
        <dbReference type="Proteomes" id="UP001207440"/>
    </source>
</evidence>
<dbReference type="Gene3D" id="3.40.50.300">
    <property type="entry name" value="P-loop containing nucleotide triphosphate hydrolases"/>
    <property type="match status" value="1"/>
</dbReference>
<comment type="caution">
    <text evidence="1">The sequence shown here is derived from an EMBL/GenBank/DDBJ whole genome shotgun (WGS) entry which is preliminary data.</text>
</comment>
<evidence type="ECO:0000313" key="1">
    <source>
        <dbReference type="EMBL" id="MCW0524130.1"/>
    </source>
</evidence>
<dbReference type="Proteomes" id="UP001207440">
    <property type="component" value="Unassembled WGS sequence"/>
</dbReference>
<reference evidence="1" key="1">
    <citation type="submission" date="2022-10" db="EMBL/GenBank/DDBJ databases">
        <title>Sifting through the core-genome to identify putative cross-protective antigens against Riemerella anatipestifer.</title>
        <authorList>
            <person name="Zheng X."/>
            <person name="Zhang W."/>
        </authorList>
    </citation>
    <scope>NUCLEOTIDE SEQUENCE</scope>
    <source>
        <strain evidence="1">ZWRA178</strain>
    </source>
</reference>
<organism evidence="1 2">
    <name type="scientific">Riemerella anatipestifer</name>
    <name type="common">Moraxella anatipestifer</name>
    <dbReference type="NCBI Taxonomy" id="34085"/>
    <lineage>
        <taxon>Bacteria</taxon>
        <taxon>Pseudomonadati</taxon>
        <taxon>Bacteroidota</taxon>
        <taxon>Flavobacteriia</taxon>
        <taxon>Flavobacteriales</taxon>
        <taxon>Weeksellaceae</taxon>
        <taxon>Riemerella</taxon>
    </lineage>
</organism>
<name>A0AAP3ALH3_RIEAN</name>
<accession>A0AAP3ALH3</accession>
<gene>
    <name evidence="1" type="ORF">OKE68_07370</name>
</gene>
<dbReference type="EMBL" id="JAOZYT010000042">
    <property type="protein sequence ID" value="MCW0524130.1"/>
    <property type="molecule type" value="Genomic_DNA"/>
</dbReference>
<dbReference type="RefSeq" id="WP_064969402.1">
    <property type="nucleotide sequence ID" value="NZ_CP029760.1"/>
</dbReference>
<sequence length="209" mass="24066">MRTISVKQAYLKKFKTFEFDGIWKEVFYQNPETTGAWLVYGTEKQGKSTFAIMLADYLTKFGKVLYISAEEGVSLHFVNLMAKIGVDGDNPKIKLAEFTPFEDIEERLAKRQCPKIVVIDNITVYKDEINKKRALDFYRKNEDKLIIFISHEERGQPDTAEGRLWKKLSKTIIQIVGQKAIFKGRGVGGELMIDDEKAMLYHGTKIKNQ</sequence>
<proteinExistence type="predicted"/>
<dbReference type="SUPFAM" id="SSF52540">
    <property type="entry name" value="P-loop containing nucleoside triphosphate hydrolases"/>
    <property type="match status" value="1"/>
</dbReference>
<dbReference type="AlphaFoldDB" id="A0AAP3ALH3"/>
<dbReference type="InterPro" id="IPR027417">
    <property type="entry name" value="P-loop_NTPase"/>
</dbReference>
<protein>
    <recommendedName>
        <fullName evidence="3">AAA+ ATPase domain-containing protein</fullName>
    </recommendedName>
</protein>